<organism evidence="1 2">
    <name type="scientific">Paraflavisolibacter caeni</name>
    <dbReference type="NCBI Taxonomy" id="2982496"/>
    <lineage>
        <taxon>Bacteria</taxon>
        <taxon>Pseudomonadati</taxon>
        <taxon>Bacteroidota</taxon>
        <taxon>Chitinophagia</taxon>
        <taxon>Chitinophagales</taxon>
        <taxon>Chitinophagaceae</taxon>
        <taxon>Paraflavisolibacter</taxon>
    </lineage>
</organism>
<accession>A0A9X2XYP3</accession>
<evidence type="ECO:0000313" key="2">
    <source>
        <dbReference type="Proteomes" id="UP001155483"/>
    </source>
</evidence>
<dbReference type="Proteomes" id="UP001155483">
    <property type="component" value="Unassembled WGS sequence"/>
</dbReference>
<dbReference type="EMBL" id="JAOTIF010000024">
    <property type="protein sequence ID" value="MCU7551816.1"/>
    <property type="molecule type" value="Genomic_DNA"/>
</dbReference>
<proteinExistence type="predicted"/>
<name>A0A9X2XYP3_9BACT</name>
<reference evidence="1" key="2">
    <citation type="submission" date="2023-04" db="EMBL/GenBank/DDBJ databases">
        <title>Paracnuella aquatica gen. nov., sp. nov., a member of the family Chitinophagaceae isolated from a hot spring.</title>
        <authorList>
            <person name="Wang C."/>
        </authorList>
    </citation>
    <scope>NUCLEOTIDE SEQUENCE</scope>
    <source>
        <strain evidence="1">LB-8</strain>
    </source>
</reference>
<dbReference type="AlphaFoldDB" id="A0A9X2XYP3"/>
<reference evidence="1" key="1">
    <citation type="submission" date="2022-09" db="EMBL/GenBank/DDBJ databases">
        <authorList>
            <person name="Yuan C."/>
            <person name="Ke Z."/>
        </authorList>
    </citation>
    <scope>NUCLEOTIDE SEQUENCE</scope>
    <source>
        <strain evidence="1">LB-8</strain>
    </source>
</reference>
<gene>
    <name evidence="1" type="ORF">OCK74_22040</name>
</gene>
<evidence type="ECO:0000313" key="1">
    <source>
        <dbReference type="EMBL" id="MCU7551816.1"/>
    </source>
</evidence>
<sequence length="62" mass="6795">MIFISQPNERNIINQGKFIIRMIAPGLKLQNPNDNGIGPLGRVDHATLQPGCRLGFVGLVQL</sequence>
<keyword evidence="2" id="KW-1185">Reference proteome</keyword>
<protein>
    <submittedName>
        <fullName evidence="1">Uncharacterized protein</fullName>
    </submittedName>
</protein>
<dbReference type="RefSeq" id="WP_279299254.1">
    <property type="nucleotide sequence ID" value="NZ_JAOTIF010000024.1"/>
</dbReference>
<comment type="caution">
    <text evidence="1">The sequence shown here is derived from an EMBL/GenBank/DDBJ whole genome shotgun (WGS) entry which is preliminary data.</text>
</comment>